<evidence type="ECO:0000313" key="2">
    <source>
        <dbReference type="Proteomes" id="UP000297866"/>
    </source>
</evidence>
<comment type="caution">
    <text evidence="1">The sequence shown here is derived from an EMBL/GenBank/DDBJ whole genome shotgun (WGS) entry which is preliminary data.</text>
</comment>
<dbReference type="Gene3D" id="3.30.530.20">
    <property type="match status" value="1"/>
</dbReference>
<evidence type="ECO:0008006" key="3">
    <source>
        <dbReference type="Google" id="ProtNLM"/>
    </source>
</evidence>
<dbReference type="Proteomes" id="UP000297866">
    <property type="component" value="Unassembled WGS sequence"/>
</dbReference>
<dbReference type="OrthoDB" id="9803476at2"/>
<dbReference type="RefSeq" id="WP_134489479.1">
    <property type="nucleotide sequence ID" value="NZ_SOEZ01000037.1"/>
</dbReference>
<dbReference type="EMBL" id="SOEZ01000037">
    <property type="protein sequence ID" value="TFB52246.1"/>
    <property type="molecule type" value="Genomic_DNA"/>
</dbReference>
<gene>
    <name evidence="1" type="ORF">E3O23_06925</name>
</gene>
<dbReference type="AlphaFoldDB" id="A0A4R8UGS5"/>
<evidence type="ECO:0000313" key="1">
    <source>
        <dbReference type="EMBL" id="TFB52246.1"/>
    </source>
</evidence>
<accession>A0A4R8UGS5</accession>
<dbReference type="InterPro" id="IPR023393">
    <property type="entry name" value="START-like_dom_sf"/>
</dbReference>
<name>A0A4R8UGS5_9MICO</name>
<organism evidence="1 2">
    <name type="scientific">Cryobacterium tagatosivorans</name>
    <dbReference type="NCBI Taxonomy" id="1259199"/>
    <lineage>
        <taxon>Bacteria</taxon>
        <taxon>Bacillati</taxon>
        <taxon>Actinomycetota</taxon>
        <taxon>Actinomycetes</taxon>
        <taxon>Micrococcales</taxon>
        <taxon>Microbacteriaceae</taxon>
        <taxon>Cryobacterium</taxon>
    </lineage>
</organism>
<keyword evidence="2" id="KW-1185">Reference proteome</keyword>
<sequence length="77" mass="8128">MTAQHIATSTTTINAPTGRVWSVLTDPDAIKEFLEGKAGATRLTLSQDNNASAEDAEHSNGMWDSLVASVKAIAERG</sequence>
<proteinExistence type="predicted"/>
<protein>
    <recommendedName>
        <fullName evidence="3">SRPBCC domain-containing protein</fullName>
    </recommendedName>
</protein>
<dbReference type="SUPFAM" id="SSF55961">
    <property type="entry name" value="Bet v1-like"/>
    <property type="match status" value="1"/>
</dbReference>
<reference evidence="1 2" key="1">
    <citation type="submission" date="2019-03" db="EMBL/GenBank/DDBJ databases">
        <title>Genomics of glacier-inhabiting Cryobacterium strains.</title>
        <authorList>
            <person name="Liu Q."/>
            <person name="Xin Y.-H."/>
        </authorList>
    </citation>
    <scope>NUCLEOTIDE SEQUENCE [LARGE SCALE GENOMIC DNA]</scope>
    <source>
        <strain evidence="1 2">Sr47</strain>
    </source>
</reference>